<dbReference type="AlphaFoldDB" id="A0A3L8DVA5"/>
<dbReference type="Proteomes" id="UP000279307">
    <property type="component" value="Chromosome 4"/>
</dbReference>
<accession>A0A3L8DVA5</accession>
<dbReference type="PANTHER" id="PTHR33480:SF1">
    <property type="entry name" value="TYR RECOMBINASE DOMAIN-CONTAINING PROTEIN"/>
    <property type="match status" value="1"/>
</dbReference>
<name>A0A3L8DVA5_OOCBI</name>
<gene>
    <name evidence="2" type="ORF">DMN91_004057</name>
</gene>
<dbReference type="PANTHER" id="PTHR33480">
    <property type="entry name" value="SET DOMAIN-CONTAINING PROTEIN-RELATED"/>
    <property type="match status" value="1"/>
</dbReference>
<feature type="compositionally biased region" description="Basic and acidic residues" evidence="1">
    <location>
        <begin position="119"/>
        <end position="131"/>
    </location>
</feature>
<feature type="compositionally biased region" description="Low complexity" evidence="1">
    <location>
        <begin position="168"/>
        <end position="188"/>
    </location>
</feature>
<reference evidence="2" key="1">
    <citation type="journal article" date="2018" name="Genome Res.">
        <title>The genomic architecture and molecular evolution of ant odorant receptors.</title>
        <authorList>
            <person name="McKenzie S.K."/>
            <person name="Kronauer D.J.C."/>
        </authorList>
    </citation>
    <scope>NUCLEOTIDE SEQUENCE [LARGE SCALE GENOMIC DNA]</scope>
    <source>
        <strain evidence="2">Clonal line C1</strain>
    </source>
</reference>
<feature type="compositionally biased region" description="Polar residues" evidence="1">
    <location>
        <begin position="93"/>
        <end position="118"/>
    </location>
</feature>
<proteinExistence type="predicted"/>
<protein>
    <submittedName>
        <fullName evidence="2">Uncharacterized protein</fullName>
    </submittedName>
</protein>
<feature type="region of interest" description="Disordered" evidence="1">
    <location>
        <begin position="60"/>
        <end position="131"/>
    </location>
</feature>
<feature type="region of interest" description="Disordered" evidence="1">
    <location>
        <begin position="168"/>
        <end position="203"/>
    </location>
</feature>
<dbReference type="EMBL" id="QOIP01000004">
    <property type="protein sequence ID" value="RLU23849.1"/>
    <property type="molecule type" value="Genomic_DNA"/>
</dbReference>
<sequence>MLRKHIATVCILLEISEHEVNDLADFMGHHEKIHKSHYRQSVVTKDLAISRLLKYAQGEDITDESDKDTTDESDTVDEDENKDENEDDPTNDSNTYLSSNISDTSSLLITTRQQSKQLSSKEKNINVGRKEVNSLAPTKKIKYNTENVIESDEECNTELDLNISNTLSSKKTKQSKQVSTGKNNVNNSIKKKKTSPFGTTRKSTRKIRWTDDERTVVLSSFQTAIKNKTLPSFRKINEVKAKYPVFKGPYKCSDKNLVT</sequence>
<evidence type="ECO:0000313" key="2">
    <source>
        <dbReference type="EMBL" id="RLU23849.1"/>
    </source>
</evidence>
<dbReference type="OrthoDB" id="7550384at2759"/>
<evidence type="ECO:0000256" key="1">
    <source>
        <dbReference type="SAM" id="MobiDB-lite"/>
    </source>
</evidence>
<feature type="compositionally biased region" description="Acidic residues" evidence="1">
    <location>
        <begin position="60"/>
        <end position="90"/>
    </location>
</feature>
<reference evidence="2" key="2">
    <citation type="submission" date="2018-07" db="EMBL/GenBank/DDBJ databases">
        <authorList>
            <person name="Mckenzie S.K."/>
            <person name="Kronauer D.J.C."/>
        </authorList>
    </citation>
    <scope>NUCLEOTIDE SEQUENCE</scope>
    <source>
        <strain evidence="2">Clonal line C1</strain>
    </source>
</reference>
<comment type="caution">
    <text evidence="2">The sequence shown here is derived from an EMBL/GenBank/DDBJ whole genome shotgun (WGS) entry which is preliminary data.</text>
</comment>
<organism evidence="2">
    <name type="scientific">Ooceraea biroi</name>
    <name type="common">Clonal raider ant</name>
    <name type="synonym">Cerapachys biroi</name>
    <dbReference type="NCBI Taxonomy" id="2015173"/>
    <lineage>
        <taxon>Eukaryota</taxon>
        <taxon>Metazoa</taxon>
        <taxon>Ecdysozoa</taxon>
        <taxon>Arthropoda</taxon>
        <taxon>Hexapoda</taxon>
        <taxon>Insecta</taxon>
        <taxon>Pterygota</taxon>
        <taxon>Neoptera</taxon>
        <taxon>Endopterygota</taxon>
        <taxon>Hymenoptera</taxon>
        <taxon>Apocrita</taxon>
        <taxon>Aculeata</taxon>
        <taxon>Formicoidea</taxon>
        <taxon>Formicidae</taxon>
        <taxon>Dorylinae</taxon>
        <taxon>Ooceraea</taxon>
    </lineage>
</organism>